<accession>X1G0M0</accession>
<name>X1G0M0_9ZZZZ</name>
<comment type="caution">
    <text evidence="1">The sequence shown here is derived from an EMBL/GenBank/DDBJ whole genome shotgun (WGS) entry which is preliminary data.</text>
</comment>
<reference evidence="1" key="1">
    <citation type="journal article" date="2014" name="Front. Microbiol.">
        <title>High frequency of phylogenetically diverse reductive dehalogenase-homologous genes in deep subseafloor sedimentary metagenomes.</title>
        <authorList>
            <person name="Kawai M."/>
            <person name="Futagami T."/>
            <person name="Toyoda A."/>
            <person name="Takaki Y."/>
            <person name="Nishi S."/>
            <person name="Hori S."/>
            <person name="Arai W."/>
            <person name="Tsubouchi T."/>
            <person name="Morono Y."/>
            <person name="Uchiyama I."/>
            <person name="Ito T."/>
            <person name="Fujiyama A."/>
            <person name="Inagaki F."/>
            <person name="Takami H."/>
        </authorList>
    </citation>
    <scope>NUCLEOTIDE SEQUENCE</scope>
    <source>
        <strain evidence="1">Expedition CK06-06</strain>
    </source>
</reference>
<dbReference type="EMBL" id="BARU01003708">
    <property type="protein sequence ID" value="GAH26553.1"/>
    <property type="molecule type" value="Genomic_DNA"/>
</dbReference>
<sequence length="51" mass="5746">MKEMGVNPQYLPVKTDVYGITSHMIRDGEIAGEIDLRNRSFTFKGLGSEKD</sequence>
<organism evidence="1">
    <name type="scientific">marine sediment metagenome</name>
    <dbReference type="NCBI Taxonomy" id="412755"/>
    <lineage>
        <taxon>unclassified sequences</taxon>
        <taxon>metagenomes</taxon>
        <taxon>ecological metagenomes</taxon>
    </lineage>
</organism>
<proteinExistence type="predicted"/>
<evidence type="ECO:0000313" key="1">
    <source>
        <dbReference type="EMBL" id="GAH26553.1"/>
    </source>
</evidence>
<gene>
    <name evidence="1" type="ORF">S03H2_07859</name>
</gene>
<dbReference type="AlphaFoldDB" id="X1G0M0"/>
<protein>
    <submittedName>
        <fullName evidence="1">Uncharacterized protein</fullName>
    </submittedName>
</protein>